<dbReference type="Proteomes" id="UP000319267">
    <property type="component" value="Unassembled WGS sequence"/>
</dbReference>
<organism evidence="1 2">
    <name type="scientific">Flavobacterium nitrogenifigens</name>
    <dbReference type="NCBI Taxonomy" id="1617283"/>
    <lineage>
        <taxon>Bacteria</taxon>
        <taxon>Pseudomonadati</taxon>
        <taxon>Bacteroidota</taxon>
        <taxon>Flavobacteriia</taxon>
        <taxon>Flavobacteriales</taxon>
        <taxon>Flavobacteriaceae</taxon>
        <taxon>Flavobacterium</taxon>
    </lineage>
</organism>
<proteinExistence type="predicted"/>
<evidence type="ECO:0000313" key="2">
    <source>
        <dbReference type="Proteomes" id="UP000319267"/>
    </source>
</evidence>
<evidence type="ECO:0008006" key="3">
    <source>
        <dbReference type="Google" id="ProtNLM"/>
    </source>
</evidence>
<accession>A0A521AU38</accession>
<dbReference type="OrthoDB" id="1307311at2"/>
<keyword evidence="2" id="KW-1185">Reference proteome</keyword>
<evidence type="ECO:0000313" key="1">
    <source>
        <dbReference type="EMBL" id="SMO38352.1"/>
    </source>
</evidence>
<dbReference type="InterPro" id="IPR008969">
    <property type="entry name" value="CarboxyPept-like_regulatory"/>
</dbReference>
<dbReference type="EMBL" id="FXTQ01000001">
    <property type="protein sequence ID" value="SMO38352.1"/>
    <property type="molecule type" value="Genomic_DNA"/>
</dbReference>
<name>A0A521AU38_9FLAO</name>
<dbReference type="AlphaFoldDB" id="A0A521AU38"/>
<gene>
    <name evidence="1" type="ORF">SAMN06265220_101439</name>
</gene>
<dbReference type="SUPFAM" id="SSF49464">
    <property type="entry name" value="Carboxypeptidase regulatory domain-like"/>
    <property type="match status" value="1"/>
</dbReference>
<protein>
    <recommendedName>
        <fullName evidence="3">CarboxypepD_reg-like domain-containing protein</fullName>
    </recommendedName>
</protein>
<reference evidence="1 2" key="1">
    <citation type="submission" date="2017-05" db="EMBL/GenBank/DDBJ databases">
        <authorList>
            <person name="Varghese N."/>
            <person name="Submissions S."/>
        </authorList>
    </citation>
    <scope>NUCLEOTIDE SEQUENCE [LARGE SCALE GENOMIC DNA]</scope>
    <source>
        <strain evidence="1 2">DSM 29982</strain>
    </source>
</reference>
<dbReference type="Gene3D" id="2.60.40.1120">
    <property type="entry name" value="Carboxypeptidase-like, regulatory domain"/>
    <property type="match status" value="1"/>
</dbReference>
<sequence>MPMKKLLLLFIVLLNYVSIFAQKEEYSIIVKDIETMEPIQNATVKIMKTQQILLSNEEGKVTFMLTGGSNVQVSETNYEDLTVRWTSLNGEQKFVVYLKSKNNKLDEVVLSKESPEKTLQKLVNNSTKKISISHRQKVYVREFFMLDNQYTYYNDGLVNFQFDKNNNATTLLVEQNRSYGLLEADVSADLKGYNLNNIMENYSNFKYLEPLLSPKAKKEYDFTTKGHSKNKDYYVMSVVPLDKAKEAIDNFEIIYDPLKKIIVEFTISVTPATLDKVEEKTKEGDKNMTKSFVKVNYRWDGTDYYLLSSNEEIGYNLVLKDKTKNIQVRNSFVTTGFNKQNFTYNESDVFKEKSLFNKKNKILTNYWDISGFTATDEEKAIIASLEFKL</sequence>